<evidence type="ECO:0000256" key="5">
    <source>
        <dbReference type="ARBA" id="ARBA00015938"/>
    </source>
</evidence>
<dbReference type="PIRSF" id="PIRSF006337">
    <property type="entry name" value="Trehalose_TreZ"/>
    <property type="match status" value="1"/>
</dbReference>
<evidence type="ECO:0000313" key="20">
    <source>
        <dbReference type="Proteomes" id="UP000319817"/>
    </source>
</evidence>
<feature type="binding site" evidence="16">
    <location>
        <begin position="332"/>
        <end position="336"/>
    </location>
    <ligand>
        <name>substrate</name>
    </ligand>
</feature>
<dbReference type="Pfam" id="PF00128">
    <property type="entry name" value="Alpha-amylase"/>
    <property type="match status" value="1"/>
</dbReference>
<keyword evidence="7 14" id="KW-0378">Hydrolase</keyword>
<evidence type="ECO:0000256" key="3">
    <source>
        <dbReference type="ARBA" id="ARBA00008061"/>
    </source>
</evidence>
<dbReference type="AlphaFoldDB" id="A0A517P2I5"/>
<dbReference type="PANTHER" id="PTHR43651:SF11">
    <property type="entry name" value="MALTO-OLIGOSYLTREHALOSE TREHALOHYDROLASE"/>
    <property type="match status" value="1"/>
</dbReference>
<evidence type="ECO:0000256" key="6">
    <source>
        <dbReference type="ARBA" id="ARBA00022490"/>
    </source>
</evidence>
<evidence type="ECO:0000256" key="9">
    <source>
        <dbReference type="ARBA" id="ARBA00023295"/>
    </source>
</evidence>
<dbReference type="InterPro" id="IPR014756">
    <property type="entry name" value="Ig_E-set"/>
</dbReference>
<dbReference type="GO" id="GO:0005992">
    <property type="term" value="P:trehalose biosynthetic process"/>
    <property type="evidence" value="ECO:0007669"/>
    <property type="project" value="UniProtKB-UniRule"/>
</dbReference>
<dbReference type="InterPro" id="IPR044901">
    <property type="entry name" value="Trehalose_TreZ_E-set_sf"/>
</dbReference>
<dbReference type="EC" id="3.2.1.141" evidence="4 13"/>
<evidence type="ECO:0000256" key="17">
    <source>
        <dbReference type="PIRSR" id="PIRSR006337-3"/>
    </source>
</evidence>
<keyword evidence="9 14" id="KW-0326">Glycosidase</keyword>
<feature type="site" description="Transition state stabilizer" evidence="17">
    <location>
        <position position="398"/>
    </location>
</feature>
<evidence type="ECO:0000256" key="1">
    <source>
        <dbReference type="ARBA" id="ARBA00004496"/>
    </source>
</evidence>
<reference evidence="19 20" key="1">
    <citation type="submission" date="2019-02" db="EMBL/GenBank/DDBJ databases">
        <title>Deep-cultivation of Planctomycetes and their phenomic and genomic characterization uncovers novel biology.</title>
        <authorList>
            <person name="Wiegand S."/>
            <person name="Jogler M."/>
            <person name="Boedeker C."/>
            <person name="Pinto D."/>
            <person name="Vollmers J."/>
            <person name="Rivas-Marin E."/>
            <person name="Kohn T."/>
            <person name="Peeters S.H."/>
            <person name="Heuer A."/>
            <person name="Rast P."/>
            <person name="Oberbeckmann S."/>
            <person name="Bunk B."/>
            <person name="Jeske O."/>
            <person name="Meyerdierks A."/>
            <person name="Storesund J.E."/>
            <person name="Kallscheuer N."/>
            <person name="Luecker S."/>
            <person name="Lage O.M."/>
            <person name="Pohl T."/>
            <person name="Merkel B.J."/>
            <person name="Hornburger P."/>
            <person name="Mueller R.-W."/>
            <person name="Bruemmer F."/>
            <person name="Labrenz M."/>
            <person name="Spormann A.M."/>
            <person name="Op den Camp H."/>
            <person name="Overmann J."/>
            <person name="Amann R."/>
            <person name="Jetten M.S.M."/>
            <person name="Mascher T."/>
            <person name="Medema M.H."/>
            <person name="Devos D.P."/>
            <person name="Kaster A.-K."/>
            <person name="Ovreas L."/>
            <person name="Rohde M."/>
            <person name="Galperin M.Y."/>
            <person name="Jogler C."/>
        </authorList>
    </citation>
    <scope>NUCLEOTIDE SEQUENCE [LARGE SCALE GENOMIC DNA]</scope>
    <source>
        <strain evidence="19 20">K23_9</strain>
    </source>
</reference>
<dbReference type="SUPFAM" id="SSF51445">
    <property type="entry name" value="(Trans)glycosidases"/>
    <property type="match status" value="1"/>
</dbReference>
<dbReference type="PANTHER" id="PTHR43651">
    <property type="entry name" value="1,4-ALPHA-GLUCAN-BRANCHING ENZYME"/>
    <property type="match status" value="1"/>
</dbReference>
<dbReference type="SUPFAM" id="SSF81296">
    <property type="entry name" value="E set domains"/>
    <property type="match status" value="1"/>
</dbReference>
<evidence type="ECO:0000256" key="14">
    <source>
        <dbReference type="PIRNR" id="PIRNR006337"/>
    </source>
</evidence>
<evidence type="ECO:0000256" key="7">
    <source>
        <dbReference type="ARBA" id="ARBA00022801"/>
    </source>
</evidence>
<keyword evidence="8" id="KW-0119">Carbohydrate metabolism</keyword>
<comment type="catalytic activity">
    <reaction evidence="12 14">
        <text>hydrolysis of (1-&gt;4)-alpha-D-glucosidic linkage in 4-alpha-D-[(1-&gt;4)-alpha-D-glucanosyl]n trehalose to yield trehalose and (1-&gt;4)-alpha-D-glucan.</text>
        <dbReference type="EC" id="3.2.1.141"/>
    </reaction>
</comment>
<dbReference type="CDD" id="cd02853">
    <property type="entry name" value="E_set_MTHase_like_N"/>
    <property type="match status" value="1"/>
</dbReference>
<evidence type="ECO:0000256" key="2">
    <source>
        <dbReference type="ARBA" id="ARBA00005199"/>
    </source>
</evidence>
<dbReference type="UniPathway" id="UPA00299"/>
<evidence type="ECO:0000256" key="4">
    <source>
        <dbReference type="ARBA" id="ARBA00012268"/>
    </source>
</evidence>
<proteinExistence type="inferred from homology"/>
<dbReference type="GO" id="GO:0005737">
    <property type="term" value="C:cytoplasm"/>
    <property type="evidence" value="ECO:0007669"/>
    <property type="project" value="UniProtKB-SubCell"/>
</dbReference>
<dbReference type="OrthoDB" id="226102at2"/>
<evidence type="ECO:0000256" key="13">
    <source>
        <dbReference type="NCBIfam" id="TIGR02402"/>
    </source>
</evidence>
<evidence type="ECO:0000256" key="10">
    <source>
        <dbReference type="ARBA" id="ARBA00032057"/>
    </source>
</evidence>
<evidence type="ECO:0000256" key="12">
    <source>
        <dbReference type="ARBA" id="ARBA00034013"/>
    </source>
</evidence>
<dbReference type="Proteomes" id="UP000319817">
    <property type="component" value="Chromosome"/>
</dbReference>
<feature type="active site" description="Proton donor" evidence="15">
    <location>
        <position position="307"/>
    </location>
</feature>
<feature type="domain" description="Glycosyl hydrolase family 13 catalytic" evidence="18">
    <location>
        <begin position="98"/>
        <end position="512"/>
    </location>
</feature>
<dbReference type="Gene3D" id="3.20.20.80">
    <property type="entry name" value="Glycosidases"/>
    <property type="match status" value="1"/>
</dbReference>
<gene>
    <name evidence="19" type="primary">treZ</name>
    <name evidence="19" type="ORF">K239x_55930</name>
</gene>
<dbReference type="InterPro" id="IPR013783">
    <property type="entry name" value="Ig-like_fold"/>
</dbReference>
<name>A0A517P2I5_9BACT</name>
<dbReference type="GO" id="GO:0033942">
    <property type="term" value="F:4-alpha-D-(1-&gt;4)-alpha-D-glucanotrehalose trehalohydrolase activity"/>
    <property type="evidence" value="ECO:0007669"/>
    <property type="project" value="UniProtKB-EC"/>
</dbReference>
<evidence type="ECO:0000256" key="11">
    <source>
        <dbReference type="ARBA" id="ARBA00033284"/>
    </source>
</evidence>
<evidence type="ECO:0000259" key="18">
    <source>
        <dbReference type="SMART" id="SM00642"/>
    </source>
</evidence>
<protein>
    <recommendedName>
        <fullName evidence="5 13">Malto-oligosyltrehalose trehalohydrolase</fullName>
        <shortName evidence="14">MTHase</shortName>
        <ecNumber evidence="4 13">3.2.1.141</ecNumber>
    </recommendedName>
    <alternativeName>
        <fullName evidence="11 14">4-alpha-D-((1-&gt;4)-alpha-D-glucano)trehalose trehalohydrolase</fullName>
    </alternativeName>
    <alternativeName>
        <fullName evidence="10 14">Maltooligosyl trehalose trehalohydrolase</fullName>
    </alternativeName>
</protein>
<organism evidence="19 20">
    <name type="scientific">Stieleria marina</name>
    <dbReference type="NCBI Taxonomy" id="1930275"/>
    <lineage>
        <taxon>Bacteria</taxon>
        <taxon>Pseudomonadati</taxon>
        <taxon>Planctomycetota</taxon>
        <taxon>Planctomycetia</taxon>
        <taxon>Pirellulales</taxon>
        <taxon>Pirellulaceae</taxon>
        <taxon>Stieleria</taxon>
    </lineage>
</organism>
<keyword evidence="20" id="KW-1185">Reference proteome</keyword>
<keyword evidence="6" id="KW-0963">Cytoplasm</keyword>
<dbReference type="CDD" id="cd11325">
    <property type="entry name" value="AmyAc_GTHase"/>
    <property type="match status" value="1"/>
</dbReference>
<feature type="binding site" evidence="16">
    <location>
        <begin position="268"/>
        <end position="273"/>
    </location>
    <ligand>
        <name>substrate</name>
    </ligand>
</feature>
<evidence type="ECO:0000256" key="8">
    <source>
        <dbReference type="ARBA" id="ARBA00023277"/>
    </source>
</evidence>
<comment type="similarity">
    <text evidence="3 14">Belongs to the glycosyl hydrolase 13 family.</text>
</comment>
<comment type="subcellular location">
    <subcellularLocation>
        <location evidence="1 15">Cytoplasm</location>
    </subcellularLocation>
</comment>
<sequence length="603" mass="67330">MIPETIRQTELHRVLGAAPLADCQTRFVVWSPDHAQVTVVLPRGKREISLEKTPGGYHVGVVDDCVAGEHYFYRVDGGPPRPDPASRFQPQGVHGPSEVVARDFDWTDGAWQGVDRKDLVVYELHIGTFTQAGTFASAIDRLDELAQLGVTAIELMPVSASAGRWNWGYDGVNWFAPLSAYGTPDDLRRLIDAAHAKGLAVILDVVYNHLGPEGNYLSEFGPYLSDRHNTVWGAAPNFDHPTFGTEVRRFVIANALYWYDEFHFDGLRVDAIHCMRDDSETHIAADISRAAKDWSAAAGRPAMLIAESNVYDPEMITPLGDGGIGFDAQWCDDFLHSLFAFVRPGDHLCHRTYETSDLKQTLEMGYVYEGTLRNERGRCAPGDRVSTEGLVYSIQHHDFIGNHPLGKRLHQLTSKKVQRAAAALLLLSPGIPMLFMGEEFCCERPFQFFVDFGDEHLRTAVVEGRKREYPQHDWEHGVLPTDPAAFHTSQIGTLEDHDVEMRDWYASLIKLRKQWKASGLLCDANLRVNTDQDRGLFVLSYQSPHESVDIAVRLSETTDASIETPFIDQPISAKGKLVLDSLGQIDGDTLAPNHAKVFHRSSQ</sequence>
<dbReference type="Gene3D" id="1.10.10.760">
    <property type="entry name" value="E-set domains of sugar-utilizing enzymes"/>
    <property type="match status" value="1"/>
</dbReference>
<dbReference type="InterPro" id="IPR012768">
    <property type="entry name" value="Trehalose_TreZ"/>
</dbReference>
<evidence type="ECO:0000256" key="16">
    <source>
        <dbReference type="PIRSR" id="PIRSR006337-2"/>
    </source>
</evidence>
<dbReference type="RefSeq" id="WP_145421283.1">
    <property type="nucleotide sequence ID" value="NZ_CP036526.1"/>
</dbReference>
<evidence type="ECO:0000313" key="19">
    <source>
        <dbReference type="EMBL" id="QDT13573.1"/>
    </source>
</evidence>
<evidence type="ECO:0000256" key="15">
    <source>
        <dbReference type="PIRSR" id="PIRSR006337-1"/>
    </source>
</evidence>
<feature type="active site" description="Nucleophile" evidence="15">
    <location>
        <position position="270"/>
    </location>
</feature>
<feature type="binding site" evidence="16">
    <location>
        <begin position="397"/>
        <end position="402"/>
    </location>
    <ligand>
        <name>substrate</name>
    </ligand>
</feature>
<dbReference type="Gene3D" id="2.60.40.10">
    <property type="entry name" value="Immunoglobulins"/>
    <property type="match status" value="1"/>
</dbReference>
<accession>A0A517P2I5</accession>
<dbReference type="SMART" id="SM00642">
    <property type="entry name" value="Aamy"/>
    <property type="match status" value="1"/>
</dbReference>
<comment type="pathway">
    <text evidence="2 14">Glycan biosynthesis; trehalose biosynthesis.</text>
</comment>
<dbReference type="NCBIfam" id="TIGR02402">
    <property type="entry name" value="trehalose_TreZ"/>
    <property type="match status" value="1"/>
</dbReference>
<dbReference type="EMBL" id="CP036526">
    <property type="protein sequence ID" value="QDT13573.1"/>
    <property type="molecule type" value="Genomic_DNA"/>
</dbReference>
<dbReference type="InterPro" id="IPR006047">
    <property type="entry name" value="GH13_cat_dom"/>
</dbReference>
<dbReference type="InterPro" id="IPR017853">
    <property type="entry name" value="GH"/>
</dbReference>